<protein>
    <recommendedName>
        <fullName evidence="1">BTB domain-containing protein</fullName>
    </recommendedName>
</protein>
<reference evidence="2 3" key="1">
    <citation type="journal article" date="2024" name="J Genomics">
        <title>Draft genome sequencing and assembly of Favolaschia claudopus CIRM-BRFM 2984 isolated from oak limbs.</title>
        <authorList>
            <person name="Navarro D."/>
            <person name="Drula E."/>
            <person name="Chaduli D."/>
            <person name="Cazenave R."/>
            <person name="Ahrendt S."/>
            <person name="Wang J."/>
            <person name="Lipzen A."/>
            <person name="Daum C."/>
            <person name="Barry K."/>
            <person name="Grigoriev I.V."/>
            <person name="Favel A."/>
            <person name="Rosso M.N."/>
            <person name="Martin F."/>
        </authorList>
    </citation>
    <scope>NUCLEOTIDE SEQUENCE [LARGE SCALE GENOMIC DNA]</scope>
    <source>
        <strain evidence="2 3">CIRM-BRFM 2984</strain>
    </source>
</reference>
<organism evidence="2 3">
    <name type="scientific">Favolaschia claudopus</name>
    <dbReference type="NCBI Taxonomy" id="2862362"/>
    <lineage>
        <taxon>Eukaryota</taxon>
        <taxon>Fungi</taxon>
        <taxon>Dikarya</taxon>
        <taxon>Basidiomycota</taxon>
        <taxon>Agaricomycotina</taxon>
        <taxon>Agaricomycetes</taxon>
        <taxon>Agaricomycetidae</taxon>
        <taxon>Agaricales</taxon>
        <taxon>Marasmiineae</taxon>
        <taxon>Mycenaceae</taxon>
        <taxon>Favolaschia</taxon>
    </lineage>
</organism>
<evidence type="ECO:0000313" key="2">
    <source>
        <dbReference type="EMBL" id="KAK7045093.1"/>
    </source>
</evidence>
<evidence type="ECO:0000259" key="1">
    <source>
        <dbReference type="PROSITE" id="PS50097"/>
    </source>
</evidence>
<dbReference type="EMBL" id="JAWWNJ010000011">
    <property type="protein sequence ID" value="KAK7045093.1"/>
    <property type="molecule type" value="Genomic_DNA"/>
</dbReference>
<dbReference type="PROSITE" id="PS50097">
    <property type="entry name" value="BTB"/>
    <property type="match status" value="1"/>
</dbReference>
<comment type="caution">
    <text evidence="2">The sequence shown here is derived from an EMBL/GenBank/DDBJ whole genome shotgun (WGS) entry which is preliminary data.</text>
</comment>
<dbReference type="Pfam" id="PF00651">
    <property type="entry name" value="BTB"/>
    <property type="match status" value="1"/>
</dbReference>
<proteinExistence type="predicted"/>
<dbReference type="Gene3D" id="3.30.710.10">
    <property type="entry name" value="Potassium Channel Kv1.1, Chain A"/>
    <property type="match status" value="1"/>
</dbReference>
<accession>A0AAW0D2H6</accession>
<dbReference type="InterPro" id="IPR011333">
    <property type="entry name" value="SKP1/BTB/POZ_sf"/>
</dbReference>
<sequence>MIMPNALCTLRPHFSPTTTTMSLTSTQSLRSDPSTFIPIHPFCNPKGADTILRSSDGVDFYVLRDILSLVSPIFETMFQLPQPNGGSEIPVVVLQERAAQLEMALRFFYPGALRSSPATIRELKQVIDLLISKYDMQSLVPSMRQQLERFQISQPLSVYAIAWTYRWKDVAVAAAKETLKHPLRAPNTEAPPELEDLPAAAYHNLIHYHSCCGQAAQTTINSYTIWEDYAKVVTSVYNKVCLQHSPGIVKFGQEERLAPLWIATYIRVTGLLLSITPETNIYDQSTIYSALSNGTCAKCNQLDELVKVLKVNFPQTLRKEMDKIELKF</sequence>
<dbReference type="InterPro" id="IPR000210">
    <property type="entry name" value="BTB/POZ_dom"/>
</dbReference>
<dbReference type="Proteomes" id="UP001362999">
    <property type="component" value="Unassembled WGS sequence"/>
</dbReference>
<feature type="domain" description="BTB" evidence="1">
    <location>
        <begin position="48"/>
        <end position="117"/>
    </location>
</feature>
<gene>
    <name evidence="2" type="ORF">R3P38DRAFT_2882559</name>
</gene>
<evidence type="ECO:0000313" key="3">
    <source>
        <dbReference type="Proteomes" id="UP001362999"/>
    </source>
</evidence>
<dbReference type="SUPFAM" id="SSF54695">
    <property type="entry name" value="POZ domain"/>
    <property type="match status" value="1"/>
</dbReference>
<keyword evidence="3" id="KW-1185">Reference proteome</keyword>
<name>A0AAW0D2H6_9AGAR</name>
<dbReference type="AlphaFoldDB" id="A0AAW0D2H6"/>
<dbReference type="SMART" id="SM00225">
    <property type="entry name" value="BTB"/>
    <property type="match status" value="1"/>
</dbReference>